<sequence length="578" mass="65858">MNVNFQYTPFDRPNEQIRLLTVHAGLSDSPLQCTLAIVPLKPHPPPYVAISYTWGPPTPTTSITIDGQPMVVRQSCADALRTMRLHRVNIPLWIDAICINQTDLYEKSFQVGLMGTIYSSAVSVAACLRCGDSLAMMRNLYPLIPPILDAGYDQEVFERWQEAVYAVMGNAYFTRMWIVQEIGLAKDLRLYSGEDVLDWTKFATQSYDWRGKMMSLRRYPTGPDLERKLKELSDTRTEMGTHQIYAHQKQDQTLTLTGLLSRHIERGCENPRDKIYAMLPMLEHASGFDSHHIQPDYGKSPWEVLWAYVSTIRFPAESERRKNSISTGFELWTGLRTFEGLVDCFKVAPSNIASFFEARRSRTEEQPFQPQTPHQLNYIETHFLGYAMRISCINSSTYGLLMRGNDAITRLPHSRHFLAVWPGLPTAAFTVEQGSVSNDSEAFNITGYYPGHGEVPALRQLPEKCDCRYSFCPAKRSKRDICKFVLVVFRHGLHMPGSTRLNFLAYPPDVHPEDLLAMVFLAQNSPNKAIEGFTATHTRSFIRMWEPAQQVKQKPSQERGISVSTMLAGIGQSIRRRW</sequence>
<dbReference type="PANTHER" id="PTHR24148:SF73">
    <property type="entry name" value="HET DOMAIN PROTEIN (AFU_ORTHOLOGUE AFUA_8G01020)"/>
    <property type="match status" value="1"/>
</dbReference>
<protein>
    <submittedName>
        <fullName evidence="2">Heterokaryon incompatibility protein 6, OR allele</fullName>
    </submittedName>
</protein>
<reference evidence="2 3" key="1">
    <citation type="journal article" date="2016" name="Genome Announc.">
        <title>Genome Sequence of Madurella mycetomatis mm55, Isolated from a Human Mycetoma Case in Sudan.</title>
        <authorList>
            <person name="Smit S."/>
            <person name="Derks M.F."/>
            <person name="Bervoets S."/>
            <person name="Fahal A."/>
            <person name="van Leeuwen W."/>
            <person name="van Belkum A."/>
            <person name="van de Sande W.W."/>
        </authorList>
    </citation>
    <scope>NUCLEOTIDE SEQUENCE [LARGE SCALE GENOMIC DNA]</scope>
    <source>
        <strain evidence="3">mm55</strain>
    </source>
</reference>
<organism evidence="2 3">
    <name type="scientific">Madurella mycetomatis</name>
    <dbReference type="NCBI Taxonomy" id="100816"/>
    <lineage>
        <taxon>Eukaryota</taxon>
        <taxon>Fungi</taxon>
        <taxon>Dikarya</taxon>
        <taxon>Ascomycota</taxon>
        <taxon>Pezizomycotina</taxon>
        <taxon>Sordariomycetes</taxon>
        <taxon>Sordariomycetidae</taxon>
        <taxon>Sordariales</taxon>
        <taxon>Sordariales incertae sedis</taxon>
        <taxon>Madurella</taxon>
    </lineage>
</organism>
<evidence type="ECO:0000313" key="3">
    <source>
        <dbReference type="Proteomes" id="UP000078237"/>
    </source>
</evidence>
<dbReference type="InterPro" id="IPR052895">
    <property type="entry name" value="HetReg/Transcr_Mod"/>
</dbReference>
<evidence type="ECO:0000313" key="2">
    <source>
        <dbReference type="EMBL" id="KXX80637.1"/>
    </source>
</evidence>
<accession>A0A175WAB6</accession>
<dbReference type="AlphaFoldDB" id="A0A175WAB6"/>
<dbReference type="STRING" id="100816.A0A175WAB6"/>
<dbReference type="InterPro" id="IPR010730">
    <property type="entry name" value="HET"/>
</dbReference>
<dbReference type="OrthoDB" id="5571888at2759"/>
<keyword evidence="3" id="KW-1185">Reference proteome</keyword>
<gene>
    <name evidence="2" type="ORF">MMYC01_203399</name>
</gene>
<dbReference type="Pfam" id="PF06985">
    <property type="entry name" value="HET"/>
    <property type="match status" value="1"/>
</dbReference>
<name>A0A175WAB6_9PEZI</name>
<proteinExistence type="predicted"/>
<dbReference type="PANTHER" id="PTHR24148">
    <property type="entry name" value="ANKYRIN REPEAT DOMAIN-CONTAINING PROTEIN 39 HOMOLOG-RELATED"/>
    <property type="match status" value="1"/>
</dbReference>
<comment type="caution">
    <text evidence="2">The sequence shown here is derived from an EMBL/GenBank/DDBJ whole genome shotgun (WGS) entry which is preliminary data.</text>
</comment>
<evidence type="ECO:0000259" key="1">
    <source>
        <dbReference type="Pfam" id="PF06985"/>
    </source>
</evidence>
<dbReference type="Proteomes" id="UP000078237">
    <property type="component" value="Unassembled WGS sequence"/>
</dbReference>
<dbReference type="VEuPathDB" id="FungiDB:MMYC01_203399"/>
<feature type="domain" description="Heterokaryon incompatibility" evidence="1">
    <location>
        <begin position="47"/>
        <end position="181"/>
    </location>
</feature>
<dbReference type="EMBL" id="LCTW02000054">
    <property type="protein sequence ID" value="KXX80637.1"/>
    <property type="molecule type" value="Genomic_DNA"/>
</dbReference>